<keyword evidence="3" id="KW-1185">Reference proteome</keyword>
<dbReference type="AlphaFoldDB" id="A0A0N4UYM8"/>
<reference evidence="2 3" key="2">
    <citation type="submission" date="2018-10" db="EMBL/GenBank/DDBJ databases">
        <authorList>
            <consortium name="Pathogen Informatics"/>
        </authorList>
    </citation>
    <scope>NUCLEOTIDE SEQUENCE [LARGE SCALE GENOMIC DNA]</scope>
</reference>
<reference evidence="4" key="1">
    <citation type="submission" date="2017-02" db="UniProtKB">
        <authorList>
            <consortium name="WormBaseParasite"/>
        </authorList>
    </citation>
    <scope>IDENTIFICATION</scope>
</reference>
<evidence type="ECO:0000256" key="1">
    <source>
        <dbReference type="SAM" id="Phobius"/>
    </source>
</evidence>
<keyword evidence="1" id="KW-0812">Transmembrane</keyword>
<evidence type="ECO:0000313" key="3">
    <source>
        <dbReference type="Proteomes" id="UP000274131"/>
    </source>
</evidence>
<keyword evidence="1" id="KW-1133">Transmembrane helix</keyword>
<evidence type="ECO:0000313" key="2">
    <source>
        <dbReference type="EMBL" id="VDD87257.1"/>
    </source>
</evidence>
<sequence>MTIGLLNIENSNCSWFDDLKDGVSNIYDRAKQSLVQGWETNKGDVKVVLDQSKAVFGDLIAKVQDNSQKFKLQFLHTAESTLKGAGDEVESFFSEVPKTVDSGLRGLATKAEEGLTWIFRNIICPIIFILVLGGLIYLAVVSGCCSCCLSQCFTSLNMHFSRQAAKPVVTQESRPQIIVLSNLDLNEARQHLL</sequence>
<dbReference type="OrthoDB" id="5840413at2759"/>
<feature type="transmembrane region" description="Helical" evidence="1">
    <location>
        <begin position="117"/>
        <end position="140"/>
    </location>
</feature>
<keyword evidence="1" id="KW-0472">Membrane</keyword>
<organism evidence="4">
    <name type="scientific">Enterobius vermicularis</name>
    <name type="common">Human pinworm</name>
    <dbReference type="NCBI Taxonomy" id="51028"/>
    <lineage>
        <taxon>Eukaryota</taxon>
        <taxon>Metazoa</taxon>
        <taxon>Ecdysozoa</taxon>
        <taxon>Nematoda</taxon>
        <taxon>Chromadorea</taxon>
        <taxon>Rhabditida</taxon>
        <taxon>Spirurina</taxon>
        <taxon>Oxyuridomorpha</taxon>
        <taxon>Oxyuroidea</taxon>
        <taxon>Oxyuridae</taxon>
        <taxon>Enterobius</taxon>
    </lineage>
</organism>
<protein>
    <submittedName>
        <fullName evidence="4">Caveolin</fullName>
    </submittedName>
</protein>
<gene>
    <name evidence="2" type="ORF">EVEC_LOCUS2400</name>
</gene>
<dbReference type="Proteomes" id="UP000274131">
    <property type="component" value="Unassembled WGS sequence"/>
</dbReference>
<name>A0A0N4UYM8_ENTVE</name>
<evidence type="ECO:0000313" key="4">
    <source>
        <dbReference type="WBParaSite" id="EVEC_0000269201-mRNA-1"/>
    </source>
</evidence>
<dbReference type="EMBL" id="UXUI01007373">
    <property type="protein sequence ID" value="VDD87257.1"/>
    <property type="molecule type" value="Genomic_DNA"/>
</dbReference>
<accession>A0A0N4UYM8</accession>
<dbReference type="WBParaSite" id="EVEC_0000269201-mRNA-1">
    <property type="protein sequence ID" value="EVEC_0000269201-mRNA-1"/>
    <property type="gene ID" value="EVEC_0000269201"/>
</dbReference>
<proteinExistence type="predicted"/>